<keyword evidence="13" id="KW-1185">Reference proteome</keyword>
<evidence type="ECO:0000259" key="10">
    <source>
        <dbReference type="PROSITE" id="PS50893"/>
    </source>
</evidence>
<dbReference type="SMART" id="SM00382">
    <property type="entry name" value="AAA"/>
    <property type="match status" value="1"/>
</dbReference>
<keyword evidence="8 9" id="KW-0472">Membrane</keyword>
<dbReference type="InterPro" id="IPR011527">
    <property type="entry name" value="ABC1_TM_dom"/>
</dbReference>
<evidence type="ECO:0000256" key="3">
    <source>
        <dbReference type="ARBA" id="ARBA00022475"/>
    </source>
</evidence>
<protein>
    <submittedName>
        <fullName evidence="12">ABC transporter ATP-binding protein</fullName>
    </submittedName>
</protein>
<dbReference type="SUPFAM" id="SSF90123">
    <property type="entry name" value="ABC transporter transmembrane region"/>
    <property type="match status" value="1"/>
</dbReference>
<sequence>MHELKKVVAILSLAERKKFAWLALVIFVMGLLEVVGVVSILPFIKLVADPGIVDRHRVLYNIYHWLHFSSQRQMLIWAGVAVIVLLLLTNAFSVFKTWLQFRISWSVAHHVSMRLLQTYLGRPYEYFLRRNTTEFTANVIGETTNFTNGVVLPLIEIFSRGLVSLIIFGLLVWVDPFIALVMFGFLGAAYLVIYFAQRSYLRRIGELRMALVIKRYKNLQEMFAGIKTVQVFNRQAFFADRYEAASLDFCDIQPKYNVIVASPRYILEVLAFGAIVGITIYLYLTEGNIAKLFPKLSLYAVAGYRLLPALQSAFAAVGKFVHNYPVIDKLYAALYADHLPQEAALQPPGEALPLREAITLHQVGFSYEGNEQATLRDINLTIRRGETVAFVGTTGSGKTTLVDLIVGLLHPSRGSVCIDGRALSAEQLAAWRSSVAYVPQDVFLFDDSVARNITLREGGVSDERRRLDEATQLADIHRFIQEELPAGYATQIGEKGVRLSGGQRQRLGLARAFYHRPSVLILDEATSALDNVTERGIIHALQGLPEGITTILIAHRLSTVRYADRIFLLDEGRLVASGTYEELLTHNDLFKNMAQAY</sequence>
<dbReference type="InterPro" id="IPR003439">
    <property type="entry name" value="ABC_transporter-like_ATP-bd"/>
</dbReference>
<dbReference type="PROSITE" id="PS50929">
    <property type="entry name" value="ABC_TM1F"/>
    <property type="match status" value="1"/>
</dbReference>
<proteinExistence type="predicted"/>
<dbReference type="InterPro" id="IPR036640">
    <property type="entry name" value="ABC1_TM_sf"/>
</dbReference>
<feature type="transmembrane region" description="Helical" evidence="9">
    <location>
        <begin position="74"/>
        <end position="95"/>
    </location>
</feature>
<feature type="transmembrane region" description="Helical" evidence="9">
    <location>
        <begin position="21"/>
        <end position="44"/>
    </location>
</feature>
<keyword evidence="3" id="KW-1003">Cell membrane</keyword>
<comment type="subcellular location">
    <subcellularLocation>
        <location evidence="1">Cell membrane</location>
        <topology evidence="1">Multi-pass membrane protein</topology>
    </subcellularLocation>
</comment>
<dbReference type="Gene3D" id="1.20.1560.10">
    <property type="entry name" value="ABC transporter type 1, transmembrane domain"/>
    <property type="match status" value="1"/>
</dbReference>
<feature type="domain" description="ABC transporter" evidence="10">
    <location>
        <begin position="358"/>
        <end position="596"/>
    </location>
</feature>
<dbReference type="Gene3D" id="3.40.50.300">
    <property type="entry name" value="P-loop containing nucleotide triphosphate hydrolases"/>
    <property type="match status" value="1"/>
</dbReference>
<dbReference type="GO" id="GO:0005886">
    <property type="term" value="C:plasma membrane"/>
    <property type="evidence" value="ECO:0007669"/>
    <property type="project" value="UniProtKB-SubCell"/>
</dbReference>
<evidence type="ECO:0000313" key="12">
    <source>
        <dbReference type="EMBL" id="MBC6994136.1"/>
    </source>
</evidence>
<keyword evidence="7 9" id="KW-1133">Transmembrane helix</keyword>
<dbReference type="Pfam" id="PF00005">
    <property type="entry name" value="ABC_tran"/>
    <property type="match status" value="1"/>
</dbReference>
<feature type="domain" description="ABC transmembrane type-1" evidence="11">
    <location>
        <begin position="20"/>
        <end position="289"/>
    </location>
</feature>
<dbReference type="EMBL" id="JACSIT010000091">
    <property type="protein sequence ID" value="MBC6994136.1"/>
    <property type="molecule type" value="Genomic_DNA"/>
</dbReference>
<dbReference type="FunFam" id="3.40.50.300:FF:000221">
    <property type="entry name" value="Multidrug ABC transporter ATP-binding protein"/>
    <property type="match status" value="1"/>
</dbReference>
<keyword evidence="2" id="KW-0813">Transport</keyword>
<keyword evidence="4 9" id="KW-0812">Transmembrane</keyword>
<dbReference type="InterPro" id="IPR027417">
    <property type="entry name" value="P-loop_NTPase"/>
</dbReference>
<evidence type="ECO:0000256" key="2">
    <source>
        <dbReference type="ARBA" id="ARBA00022448"/>
    </source>
</evidence>
<evidence type="ECO:0000256" key="8">
    <source>
        <dbReference type="ARBA" id="ARBA00023136"/>
    </source>
</evidence>
<dbReference type="InterPro" id="IPR003593">
    <property type="entry name" value="AAA+_ATPase"/>
</dbReference>
<evidence type="ECO:0000259" key="11">
    <source>
        <dbReference type="PROSITE" id="PS50929"/>
    </source>
</evidence>
<dbReference type="Pfam" id="PF00664">
    <property type="entry name" value="ABC_membrane"/>
    <property type="match status" value="1"/>
</dbReference>
<dbReference type="SUPFAM" id="SSF52540">
    <property type="entry name" value="P-loop containing nucleoside triphosphate hydrolases"/>
    <property type="match status" value="1"/>
</dbReference>
<accession>A0A923T828</accession>
<dbReference type="RefSeq" id="WP_187466222.1">
    <property type="nucleotide sequence ID" value="NZ_JACSIT010000091.1"/>
</dbReference>
<dbReference type="PROSITE" id="PS50893">
    <property type="entry name" value="ABC_TRANSPORTER_2"/>
    <property type="match status" value="1"/>
</dbReference>
<dbReference type="GO" id="GO:0140359">
    <property type="term" value="F:ABC-type transporter activity"/>
    <property type="evidence" value="ECO:0007669"/>
    <property type="project" value="InterPro"/>
</dbReference>
<dbReference type="GO" id="GO:0016887">
    <property type="term" value="F:ATP hydrolysis activity"/>
    <property type="evidence" value="ECO:0007669"/>
    <property type="project" value="InterPro"/>
</dbReference>
<organism evidence="12 13">
    <name type="scientific">Neolewinella lacunae</name>
    <dbReference type="NCBI Taxonomy" id="1517758"/>
    <lineage>
        <taxon>Bacteria</taxon>
        <taxon>Pseudomonadati</taxon>
        <taxon>Bacteroidota</taxon>
        <taxon>Saprospiria</taxon>
        <taxon>Saprospirales</taxon>
        <taxon>Lewinellaceae</taxon>
        <taxon>Neolewinella</taxon>
    </lineage>
</organism>
<comment type="caution">
    <text evidence="12">The sequence shown here is derived from an EMBL/GenBank/DDBJ whole genome shotgun (WGS) entry which is preliminary data.</text>
</comment>
<dbReference type="Proteomes" id="UP000650081">
    <property type="component" value="Unassembled WGS sequence"/>
</dbReference>
<dbReference type="AlphaFoldDB" id="A0A923T828"/>
<dbReference type="PANTHER" id="PTHR24221">
    <property type="entry name" value="ATP-BINDING CASSETTE SUB-FAMILY B"/>
    <property type="match status" value="1"/>
</dbReference>
<evidence type="ECO:0000256" key="6">
    <source>
        <dbReference type="ARBA" id="ARBA00022840"/>
    </source>
</evidence>
<dbReference type="InterPro" id="IPR017871">
    <property type="entry name" value="ABC_transporter-like_CS"/>
</dbReference>
<name>A0A923T828_9BACT</name>
<evidence type="ECO:0000256" key="4">
    <source>
        <dbReference type="ARBA" id="ARBA00022692"/>
    </source>
</evidence>
<dbReference type="GO" id="GO:0005524">
    <property type="term" value="F:ATP binding"/>
    <property type="evidence" value="ECO:0007669"/>
    <property type="project" value="UniProtKB-KW"/>
</dbReference>
<dbReference type="InterPro" id="IPR039421">
    <property type="entry name" value="Type_1_exporter"/>
</dbReference>
<keyword evidence="5" id="KW-0547">Nucleotide-binding</keyword>
<keyword evidence="6 12" id="KW-0067">ATP-binding</keyword>
<evidence type="ECO:0000256" key="1">
    <source>
        <dbReference type="ARBA" id="ARBA00004651"/>
    </source>
</evidence>
<feature type="transmembrane region" description="Helical" evidence="9">
    <location>
        <begin position="177"/>
        <end position="196"/>
    </location>
</feature>
<evidence type="ECO:0000313" key="13">
    <source>
        <dbReference type="Proteomes" id="UP000650081"/>
    </source>
</evidence>
<reference evidence="12" key="1">
    <citation type="submission" date="2020-08" db="EMBL/GenBank/DDBJ databases">
        <title>Lewinella bacteria from marine environments.</title>
        <authorList>
            <person name="Zhong Y."/>
        </authorList>
    </citation>
    <scope>NUCLEOTIDE SEQUENCE</scope>
    <source>
        <strain evidence="12">KCTC 42187</strain>
    </source>
</reference>
<evidence type="ECO:0000256" key="7">
    <source>
        <dbReference type="ARBA" id="ARBA00022989"/>
    </source>
</evidence>
<feature type="transmembrane region" description="Helical" evidence="9">
    <location>
        <begin position="150"/>
        <end position="171"/>
    </location>
</feature>
<dbReference type="PROSITE" id="PS00211">
    <property type="entry name" value="ABC_TRANSPORTER_1"/>
    <property type="match status" value="1"/>
</dbReference>
<gene>
    <name evidence="12" type="ORF">H9S92_08185</name>
</gene>
<dbReference type="GO" id="GO:0034040">
    <property type="term" value="F:ATPase-coupled lipid transmembrane transporter activity"/>
    <property type="evidence" value="ECO:0007669"/>
    <property type="project" value="TreeGrafter"/>
</dbReference>
<evidence type="ECO:0000256" key="9">
    <source>
        <dbReference type="SAM" id="Phobius"/>
    </source>
</evidence>
<dbReference type="PANTHER" id="PTHR24221:SF654">
    <property type="entry name" value="ATP-BINDING CASSETTE SUB-FAMILY B MEMBER 6"/>
    <property type="match status" value="1"/>
</dbReference>
<evidence type="ECO:0000256" key="5">
    <source>
        <dbReference type="ARBA" id="ARBA00022741"/>
    </source>
</evidence>
<feature type="transmembrane region" description="Helical" evidence="9">
    <location>
        <begin position="265"/>
        <end position="284"/>
    </location>
</feature>